<dbReference type="Pfam" id="PF17765">
    <property type="entry name" value="MLTR_LBD"/>
    <property type="match status" value="1"/>
</dbReference>
<evidence type="ECO:0000313" key="4">
    <source>
        <dbReference type="Proteomes" id="UP000027345"/>
    </source>
</evidence>
<feature type="region of interest" description="Disordered" evidence="1">
    <location>
        <begin position="1"/>
        <end position="24"/>
    </location>
</feature>
<dbReference type="STRING" id="287986.DV20_13470"/>
<keyword evidence="4" id="KW-1185">Reference proteome</keyword>
<dbReference type="Gene3D" id="3.30.450.180">
    <property type="match status" value="1"/>
</dbReference>
<accession>A0A066UCP7</accession>
<reference evidence="3 4" key="1">
    <citation type="submission" date="2014-05" db="EMBL/GenBank/DDBJ databases">
        <title>Draft genome sequence of Amycolatopsis rifamycinica DSM 46095.</title>
        <authorList>
            <person name="Lal R."/>
            <person name="Saxena A."/>
            <person name="Kumari R."/>
            <person name="Mukherjee U."/>
            <person name="Singh P."/>
            <person name="Sangwan N."/>
            <person name="Mahato N.K."/>
        </authorList>
    </citation>
    <scope>NUCLEOTIDE SEQUENCE [LARGE SCALE GENOMIC DNA]</scope>
    <source>
        <strain evidence="3 4">DSM 46095</strain>
    </source>
</reference>
<comment type="caution">
    <text evidence="3">The sequence shown here is derived from an EMBL/GenBank/DDBJ whole genome shotgun (WGS) entry which is preliminary data.</text>
</comment>
<dbReference type="Proteomes" id="UP000027345">
    <property type="component" value="Unassembled WGS sequence"/>
</dbReference>
<dbReference type="EMBL" id="JMQI01000026">
    <property type="protein sequence ID" value="KDN21919.1"/>
    <property type="molecule type" value="Genomic_DNA"/>
</dbReference>
<organism evidence="3 4">
    <name type="scientific">Amycolatopsis rifamycinica</name>
    <dbReference type="NCBI Taxonomy" id="287986"/>
    <lineage>
        <taxon>Bacteria</taxon>
        <taxon>Bacillati</taxon>
        <taxon>Actinomycetota</taxon>
        <taxon>Actinomycetes</taxon>
        <taxon>Pseudonocardiales</taxon>
        <taxon>Pseudonocardiaceae</taxon>
        <taxon>Amycolatopsis</taxon>
    </lineage>
</organism>
<dbReference type="RefSeq" id="WP_043779881.1">
    <property type="nucleotide sequence ID" value="NZ_JMQI01000026.1"/>
</dbReference>
<feature type="compositionally biased region" description="Basic and acidic residues" evidence="1">
    <location>
        <begin position="1"/>
        <end position="11"/>
    </location>
</feature>
<sequence length="86" mass="9223">MADAVGTERGRRCSRPPPCADHPADEQLLDLVTNLRAASAAFDEQWAAGRAAVHCSERKNIRHPSGDLVLDCDVRKVAGSDTNVLA</sequence>
<evidence type="ECO:0000256" key="1">
    <source>
        <dbReference type="SAM" id="MobiDB-lite"/>
    </source>
</evidence>
<protein>
    <recommendedName>
        <fullName evidence="2">MmyB-like transcription regulator ligand binding domain-containing protein</fullName>
    </recommendedName>
</protein>
<dbReference type="AlphaFoldDB" id="A0A066UCP7"/>
<evidence type="ECO:0000259" key="2">
    <source>
        <dbReference type="Pfam" id="PF17765"/>
    </source>
</evidence>
<proteinExistence type="predicted"/>
<dbReference type="InterPro" id="IPR041413">
    <property type="entry name" value="MLTR_LBD"/>
</dbReference>
<feature type="domain" description="MmyB-like transcription regulator ligand binding" evidence="2">
    <location>
        <begin position="20"/>
        <end position="83"/>
    </location>
</feature>
<name>A0A066UCP7_9PSEU</name>
<gene>
    <name evidence="3" type="ORF">DV20_13470</name>
</gene>
<evidence type="ECO:0000313" key="3">
    <source>
        <dbReference type="EMBL" id="KDN21919.1"/>
    </source>
</evidence>